<proteinExistence type="predicted"/>
<accession>A0A1H2IJY2</accession>
<evidence type="ECO:0000313" key="1">
    <source>
        <dbReference type="EMBL" id="SDU44392.1"/>
    </source>
</evidence>
<keyword evidence="2" id="KW-1185">Reference proteome</keyword>
<keyword evidence="1" id="KW-0378">Hydrolase</keyword>
<evidence type="ECO:0000313" key="2">
    <source>
        <dbReference type="Proteomes" id="UP000182977"/>
    </source>
</evidence>
<dbReference type="AlphaFoldDB" id="A0A1H2IJY2"/>
<reference evidence="2" key="1">
    <citation type="submission" date="2016-10" db="EMBL/GenBank/DDBJ databases">
        <authorList>
            <person name="Varghese N."/>
            <person name="Submissions S."/>
        </authorList>
    </citation>
    <scope>NUCLEOTIDE SEQUENCE [LARGE SCALE GENOMIC DNA]</scope>
    <source>
        <strain evidence="2">DSM 45079</strain>
    </source>
</reference>
<gene>
    <name evidence="1" type="ORF">SAMN04488563_1784</name>
</gene>
<dbReference type="SUPFAM" id="SSF109604">
    <property type="entry name" value="HD-domain/PDEase-like"/>
    <property type="match status" value="1"/>
</dbReference>
<dbReference type="GO" id="GO:0016787">
    <property type="term" value="F:hydrolase activity"/>
    <property type="evidence" value="ECO:0007669"/>
    <property type="project" value="UniProtKB-KW"/>
</dbReference>
<dbReference type="PANTHER" id="PTHR21174:SF0">
    <property type="entry name" value="HD PHOSPHOHYDROLASE FAMILY PROTEIN-RELATED"/>
    <property type="match status" value="1"/>
</dbReference>
<dbReference type="PANTHER" id="PTHR21174">
    <property type="match status" value="1"/>
</dbReference>
<dbReference type="Proteomes" id="UP000182977">
    <property type="component" value="Chromosome I"/>
</dbReference>
<dbReference type="Gene3D" id="1.10.3210.10">
    <property type="entry name" value="Hypothetical protein af1432"/>
    <property type="match status" value="1"/>
</dbReference>
<sequence length="219" mass="23787">MLFTFYNENVHMNDLERRWAALAGDSPAAAEAGAGLLSRWREPHRHYHAITHLAAVLEALDQLDDAASDPDAVRFAAWFHDAVYDGRPGEDEAASARLAREVLTTLDRPAAQVDEVERLVLLTAGHDPEPGDGNGAVLCDADLAVLAGSPSDYAAYASAVREDYAHVSDADFAAGRAAVLTGLLDRPALFRTEAGHRRWEDPARHNLETELVLLRAFAP</sequence>
<name>A0A1H2IJY2_9ACTN</name>
<dbReference type="InterPro" id="IPR009218">
    <property type="entry name" value="HD_phosphohydro"/>
</dbReference>
<organism evidence="1 2">
    <name type="scientific">Jiangella alkaliphila</name>
    <dbReference type="NCBI Taxonomy" id="419479"/>
    <lineage>
        <taxon>Bacteria</taxon>
        <taxon>Bacillati</taxon>
        <taxon>Actinomycetota</taxon>
        <taxon>Actinomycetes</taxon>
        <taxon>Jiangellales</taxon>
        <taxon>Jiangellaceae</taxon>
        <taxon>Jiangella</taxon>
    </lineage>
</organism>
<dbReference type="EMBL" id="LT629791">
    <property type="protein sequence ID" value="SDU44392.1"/>
    <property type="molecule type" value="Genomic_DNA"/>
</dbReference>
<dbReference type="STRING" id="419479.SAMN04488563_1784"/>
<dbReference type="PIRSF" id="PIRSF035170">
    <property type="entry name" value="HD_phosphohydro"/>
    <property type="match status" value="1"/>
</dbReference>
<protein>
    <submittedName>
        <fullName evidence="1">Predicted metal-dependent phosphohydrolase, HD superfamily</fullName>
    </submittedName>
</protein>